<evidence type="ECO:0000313" key="10">
    <source>
        <dbReference type="Proteomes" id="UP000001876"/>
    </source>
</evidence>
<dbReference type="GeneID" id="9684323"/>
<dbReference type="GO" id="GO:0033044">
    <property type="term" value="P:regulation of chromosome organization"/>
    <property type="evidence" value="ECO:0007669"/>
    <property type="project" value="UniProtKB-ARBA"/>
</dbReference>
<dbReference type="GO" id="GO:0042327">
    <property type="term" value="P:positive regulation of phosphorylation"/>
    <property type="evidence" value="ECO:0007669"/>
    <property type="project" value="UniProtKB-ARBA"/>
</dbReference>
<dbReference type="PROSITE" id="PS00411">
    <property type="entry name" value="KINESIN_MOTOR_1"/>
    <property type="match status" value="1"/>
</dbReference>
<dbReference type="SUPFAM" id="SSF52540">
    <property type="entry name" value="P-loop containing nucleoside triphosphate hydrolases"/>
    <property type="match status" value="1"/>
</dbReference>
<name>C1MTM2_MICPC</name>
<evidence type="ECO:0000313" key="9">
    <source>
        <dbReference type="EMBL" id="EEH56973.1"/>
    </source>
</evidence>
<feature type="non-terminal residue" evidence="9">
    <location>
        <position position="1"/>
    </location>
</feature>
<evidence type="ECO:0000259" key="8">
    <source>
        <dbReference type="PROSITE" id="PS50067"/>
    </source>
</evidence>
<organism evidence="10">
    <name type="scientific">Micromonas pusilla (strain CCMP1545)</name>
    <name type="common">Picoplanktonic green alga</name>
    <dbReference type="NCBI Taxonomy" id="564608"/>
    <lineage>
        <taxon>Eukaryota</taxon>
        <taxon>Viridiplantae</taxon>
        <taxon>Chlorophyta</taxon>
        <taxon>Mamiellophyceae</taxon>
        <taxon>Mamiellales</taxon>
        <taxon>Mamiellaceae</taxon>
        <taxon>Micromonas</taxon>
    </lineage>
</organism>
<keyword evidence="10" id="KW-1185">Reference proteome</keyword>
<dbReference type="GO" id="GO:0140694">
    <property type="term" value="P:membraneless organelle assembly"/>
    <property type="evidence" value="ECO:0007669"/>
    <property type="project" value="UniProtKB-ARBA"/>
</dbReference>
<feature type="region of interest" description="Disordered" evidence="7">
    <location>
        <begin position="345"/>
        <end position="365"/>
    </location>
</feature>
<evidence type="ECO:0000256" key="3">
    <source>
        <dbReference type="ARBA" id="ARBA00023054"/>
    </source>
</evidence>
<evidence type="ECO:0000256" key="5">
    <source>
        <dbReference type="PROSITE-ProRule" id="PRU00283"/>
    </source>
</evidence>
<gene>
    <name evidence="9" type="ORF">MICPUCDRAFT_3139</name>
</gene>
<dbReference type="Pfam" id="PF00225">
    <property type="entry name" value="Kinesin"/>
    <property type="match status" value="1"/>
</dbReference>
<dbReference type="GO" id="GO:0000226">
    <property type="term" value="P:microtubule cytoskeleton organization"/>
    <property type="evidence" value="ECO:0007669"/>
    <property type="project" value="UniProtKB-ARBA"/>
</dbReference>
<dbReference type="Proteomes" id="UP000001876">
    <property type="component" value="Unassembled WGS sequence"/>
</dbReference>
<dbReference type="InterPro" id="IPR001752">
    <property type="entry name" value="Kinesin_motor_dom"/>
</dbReference>
<keyword evidence="4 5" id="KW-0505">Motor protein</keyword>
<comment type="similarity">
    <text evidence="5 6">Belongs to the TRAFAC class myosin-kinesin ATPase superfamily. Kinesin family.</text>
</comment>
<keyword evidence="2 5" id="KW-0067">ATP-binding</keyword>
<dbReference type="PRINTS" id="PR00380">
    <property type="entry name" value="KINESINHEAVY"/>
</dbReference>
<dbReference type="GO" id="GO:1901987">
    <property type="term" value="P:regulation of cell cycle phase transition"/>
    <property type="evidence" value="ECO:0007669"/>
    <property type="project" value="UniProtKB-ARBA"/>
</dbReference>
<feature type="compositionally biased region" description="Basic and acidic residues" evidence="7">
    <location>
        <begin position="351"/>
        <end position="363"/>
    </location>
</feature>
<dbReference type="KEGG" id="mpp:MICPUCDRAFT_3139"/>
<dbReference type="GO" id="GO:0043515">
    <property type="term" value="F:kinetochore binding"/>
    <property type="evidence" value="ECO:0007669"/>
    <property type="project" value="UniProtKB-ARBA"/>
</dbReference>
<dbReference type="FunFam" id="3.40.850.10:FF:000026">
    <property type="entry name" value="Centromere-associated protein E"/>
    <property type="match status" value="1"/>
</dbReference>
<evidence type="ECO:0000256" key="7">
    <source>
        <dbReference type="SAM" id="MobiDB-lite"/>
    </source>
</evidence>
<dbReference type="PROSITE" id="PS50067">
    <property type="entry name" value="KINESIN_MOTOR_2"/>
    <property type="match status" value="1"/>
</dbReference>
<dbReference type="InterPro" id="IPR027640">
    <property type="entry name" value="Kinesin-like_fam"/>
</dbReference>
<accession>C1MTM2</accession>
<feature type="domain" description="Kinesin motor" evidence="8">
    <location>
        <begin position="1"/>
        <end position="283"/>
    </location>
</feature>
<dbReference type="GO" id="GO:0000278">
    <property type="term" value="P:mitotic cell cycle"/>
    <property type="evidence" value="ECO:0007669"/>
    <property type="project" value="UniProtKB-ARBA"/>
</dbReference>
<dbReference type="SMART" id="SM00129">
    <property type="entry name" value="KISc"/>
    <property type="match status" value="1"/>
</dbReference>
<dbReference type="AlphaFoldDB" id="C1MTM2"/>
<dbReference type="EMBL" id="GG663739">
    <property type="protein sequence ID" value="EEH56973.1"/>
    <property type="molecule type" value="Genomic_DNA"/>
</dbReference>
<dbReference type="PANTHER" id="PTHR47968">
    <property type="entry name" value="CENTROMERE PROTEIN E"/>
    <property type="match status" value="1"/>
</dbReference>
<keyword evidence="6" id="KW-0493">Microtubule</keyword>
<dbReference type="InterPro" id="IPR027417">
    <property type="entry name" value="P-loop_NTPase"/>
</dbReference>
<dbReference type="GO" id="GO:0000779">
    <property type="term" value="C:condensed chromosome, centromeric region"/>
    <property type="evidence" value="ECO:0007669"/>
    <property type="project" value="UniProtKB-ARBA"/>
</dbReference>
<reference evidence="9 10" key="1">
    <citation type="journal article" date="2009" name="Science">
        <title>Green evolution and dynamic adaptations revealed by genomes of the marine picoeukaryotes Micromonas.</title>
        <authorList>
            <person name="Worden A.Z."/>
            <person name="Lee J.H."/>
            <person name="Mock T."/>
            <person name="Rouze P."/>
            <person name="Simmons M.P."/>
            <person name="Aerts A.L."/>
            <person name="Allen A.E."/>
            <person name="Cuvelier M.L."/>
            <person name="Derelle E."/>
            <person name="Everett M.V."/>
            <person name="Foulon E."/>
            <person name="Grimwood J."/>
            <person name="Gundlach H."/>
            <person name="Henrissat B."/>
            <person name="Napoli C."/>
            <person name="McDonald S.M."/>
            <person name="Parker M.S."/>
            <person name="Rombauts S."/>
            <person name="Salamov A."/>
            <person name="Von Dassow P."/>
            <person name="Badger J.H."/>
            <person name="Coutinho P.M."/>
            <person name="Demir E."/>
            <person name="Dubchak I."/>
            <person name="Gentemann C."/>
            <person name="Eikrem W."/>
            <person name="Gready J.E."/>
            <person name="John U."/>
            <person name="Lanier W."/>
            <person name="Lindquist E.A."/>
            <person name="Lucas S."/>
            <person name="Mayer K.F."/>
            <person name="Moreau H."/>
            <person name="Not F."/>
            <person name="Otillar R."/>
            <person name="Panaud O."/>
            <person name="Pangilinan J."/>
            <person name="Paulsen I."/>
            <person name="Piegu B."/>
            <person name="Poliakov A."/>
            <person name="Robbens S."/>
            <person name="Schmutz J."/>
            <person name="Toulza E."/>
            <person name="Wyss T."/>
            <person name="Zelensky A."/>
            <person name="Zhou K."/>
            <person name="Armbrust E.V."/>
            <person name="Bhattacharya D."/>
            <person name="Goodenough U.W."/>
            <person name="Van de Peer Y."/>
            <person name="Grigoriev I.V."/>
        </authorList>
    </citation>
    <scope>NUCLEOTIDE SEQUENCE [LARGE SCALE GENOMIC DNA]</scope>
    <source>
        <strain evidence="9 10">CCMP1545</strain>
    </source>
</reference>
<proteinExistence type="inferred from homology"/>
<dbReference type="RefSeq" id="XP_003058518.1">
    <property type="nucleotide sequence ID" value="XM_003058472.1"/>
</dbReference>
<sequence>DNVFDETSTTKDVYAKTTKGIIDSVVGGFNGTVFAYGQTSSGKTHTMQGCEGEPGIIPLAVKDVFEAIEASEGREFLVRVSYLEIYNEQMMDLLSKESRLQIKEDPDRGVYVSGLKEEIVTSPTQVLSLIEKGVARRHVGETNMNAASSRSHTIFRMVVESRATDAAPSDTRDAVLVATLNLVDLAGSERVLKTGAEGTRLKEGANINKSLLHLGRVINLLAESSGDKSTGHIPFRDSKLTRILEPALGGNSKTAVVCNVTPAATHAEETHSTLRFAMRAKRITNNATVNEVVSESALIKRQQREIEELRKKLGGEGGGSVSNDEINALRREMLEAELERERLANELEQEREERDKAQREASAKIDNLTKLVLRTDADAEEEK</sequence>
<dbReference type="OrthoDB" id="3176171at2759"/>
<feature type="binding site" evidence="5">
    <location>
        <begin position="37"/>
        <end position="44"/>
    </location>
    <ligand>
        <name>ATP</name>
        <dbReference type="ChEBI" id="CHEBI:30616"/>
    </ligand>
</feature>
<dbReference type="GO" id="GO:0003777">
    <property type="term" value="F:microtubule motor activity"/>
    <property type="evidence" value="ECO:0007669"/>
    <property type="project" value="InterPro"/>
</dbReference>
<dbReference type="GO" id="GO:0005524">
    <property type="term" value="F:ATP binding"/>
    <property type="evidence" value="ECO:0007669"/>
    <property type="project" value="UniProtKB-UniRule"/>
</dbReference>
<dbReference type="PANTHER" id="PTHR47968:SF75">
    <property type="entry name" value="CENTROMERE-ASSOCIATED PROTEIN E"/>
    <property type="match status" value="1"/>
</dbReference>
<keyword evidence="3" id="KW-0175">Coiled coil</keyword>
<dbReference type="OMA" id="NVHETIS"/>
<dbReference type="Gene3D" id="3.40.850.10">
    <property type="entry name" value="Kinesin motor domain"/>
    <property type="match status" value="1"/>
</dbReference>
<evidence type="ECO:0000256" key="4">
    <source>
        <dbReference type="ARBA" id="ARBA00023175"/>
    </source>
</evidence>
<evidence type="ECO:0000256" key="2">
    <source>
        <dbReference type="ARBA" id="ARBA00022840"/>
    </source>
</evidence>
<protein>
    <recommendedName>
        <fullName evidence="6">Kinesin-like protein</fullName>
    </recommendedName>
</protein>
<dbReference type="eggNOG" id="KOG0242">
    <property type="taxonomic scope" value="Eukaryota"/>
</dbReference>
<feature type="non-terminal residue" evidence="9">
    <location>
        <position position="383"/>
    </location>
</feature>
<dbReference type="GO" id="GO:0005874">
    <property type="term" value="C:microtubule"/>
    <property type="evidence" value="ECO:0007669"/>
    <property type="project" value="UniProtKB-KW"/>
</dbReference>
<evidence type="ECO:0000256" key="1">
    <source>
        <dbReference type="ARBA" id="ARBA00022741"/>
    </source>
</evidence>
<dbReference type="GO" id="GO:0008017">
    <property type="term" value="F:microtubule binding"/>
    <property type="evidence" value="ECO:0007669"/>
    <property type="project" value="InterPro"/>
</dbReference>
<dbReference type="GO" id="GO:0007018">
    <property type="term" value="P:microtubule-based movement"/>
    <property type="evidence" value="ECO:0007669"/>
    <property type="project" value="InterPro"/>
</dbReference>
<keyword evidence="1 5" id="KW-0547">Nucleotide-binding</keyword>
<evidence type="ECO:0000256" key="6">
    <source>
        <dbReference type="RuleBase" id="RU000394"/>
    </source>
</evidence>
<dbReference type="GO" id="GO:0008608">
    <property type="term" value="P:attachment of spindle microtubules to kinetochore"/>
    <property type="evidence" value="ECO:0007669"/>
    <property type="project" value="UniProtKB-ARBA"/>
</dbReference>
<dbReference type="InterPro" id="IPR019821">
    <property type="entry name" value="Kinesin_motor_CS"/>
</dbReference>
<dbReference type="InterPro" id="IPR036961">
    <property type="entry name" value="Kinesin_motor_dom_sf"/>
</dbReference>
<dbReference type="CDD" id="cd01374">
    <property type="entry name" value="KISc_CENP_E"/>
    <property type="match status" value="1"/>
</dbReference>
<dbReference type="STRING" id="564608.C1MTM2"/>